<protein>
    <submittedName>
        <fullName evidence="1">Uncharacterized protein</fullName>
    </submittedName>
</protein>
<reference evidence="1" key="1">
    <citation type="submission" date="2023-03" db="EMBL/GenBank/DDBJ databases">
        <title>A hybrid and poly-polish workflow for the complete and accurate assembly of phage genomes: a case study of ten przondoviruses.</title>
        <authorList>
            <person name="Elek C.K.A."/>
            <person name="Adriaenssens E.M."/>
        </authorList>
    </citation>
    <scope>NUCLEOTIDE SEQUENCE</scope>
</reference>
<keyword evidence="2" id="KW-1185">Reference proteome</keyword>
<organism evidence="1 2">
    <name type="scientific">Klebsiella phage Amrap</name>
    <dbReference type="NCBI Taxonomy" id="3018530"/>
    <lineage>
        <taxon>Viruses</taxon>
        <taxon>Duplodnaviria</taxon>
        <taxon>Heunggongvirae</taxon>
        <taxon>Uroviricota</taxon>
        <taxon>Caudoviricetes</taxon>
        <taxon>Autographivirales</taxon>
        <taxon>Autotranscriptaviridae</taxon>
        <taxon>Studiervirinae</taxon>
        <taxon>Przondovirus</taxon>
        <taxon>Przondovirus amrap</taxon>
    </lineage>
</organism>
<dbReference type="EMBL" id="OQ579031">
    <property type="protein sequence ID" value="WEU80571.1"/>
    <property type="molecule type" value="Genomic_DNA"/>
</dbReference>
<evidence type="ECO:0000313" key="1">
    <source>
        <dbReference type="EMBL" id="WEU80571.1"/>
    </source>
</evidence>
<dbReference type="Proteomes" id="UP001216733">
    <property type="component" value="Segment"/>
</dbReference>
<accession>A0AAF0D897</accession>
<evidence type="ECO:0000313" key="2">
    <source>
        <dbReference type="Proteomes" id="UP001216733"/>
    </source>
</evidence>
<gene>
    <name evidence="1" type="ORF">FBLNLFFT_0025</name>
</gene>
<proteinExistence type="predicted"/>
<name>A0AAF0D897_9CAUD</name>
<sequence>MPIVLINPHYWEHIPKPLKGDSSCLNLSKL</sequence>